<comment type="caution">
    <text evidence="1">The sequence shown here is derived from an EMBL/GenBank/DDBJ whole genome shotgun (WGS) entry which is preliminary data.</text>
</comment>
<organism evidence="1 2">
    <name type="scientific">Purpureocillium lilacinum</name>
    <name type="common">Paecilomyces lilacinus</name>
    <dbReference type="NCBI Taxonomy" id="33203"/>
    <lineage>
        <taxon>Eukaryota</taxon>
        <taxon>Fungi</taxon>
        <taxon>Dikarya</taxon>
        <taxon>Ascomycota</taxon>
        <taxon>Pezizomycotina</taxon>
        <taxon>Sordariomycetes</taxon>
        <taxon>Hypocreomycetidae</taxon>
        <taxon>Hypocreales</taxon>
        <taxon>Ophiocordycipitaceae</taxon>
        <taxon>Purpureocillium</taxon>
    </lineage>
</organism>
<name>A0ACC4DT25_PURLI</name>
<accession>A0ACC4DT25</accession>
<gene>
    <name evidence="1" type="ORF">ACCO45_007340</name>
</gene>
<proteinExistence type="predicted"/>
<evidence type="ECO:0000313" key="1">
    <source>
        <dbReference type="EMBL" id="KAL3959178.1"/>
    </source>
</evidence>
<reference evidence="1" key="1">
    <citation type="submission" date="2024-12" db="EMBL/GenBank/DDBJ databases">
        <title>Comparative genomics and development of molecular markers within Purpureocillium lilacinum and among Purpureocillium species.</title>
        <authorList>
            <person name="Yeh Z.-Y."/>
            <person name="Ni N.-T."/>
            <person name="Lo P.-H."/>
            <person name="Mushyakhwo K."/>
            <person name="Lin C.-F."/>
            <person name="Nai Y.-S."/>
        </authorList>
    </citation>
    <scope>NUCLEOTIDE SEQUENCE</scope>
    <source>
        <strain evidence="1">NCHU-NPUST-175</strain>
    </source>
</reference>
<dbReference type="EMBL" id="JBGNUJ010000006">
    <property type="protein sequence ID" value="KAL3959178.1"/>
    <property type="molecule type" value="Genomic_DNA"/>
</dbReference>
<dbReference type="Proteomes" id="UP001638806">
    <property type="component" value="Unassembled WGS sequence"/>
</dbReference>
<protein>
    <submittedName>
        <fullName evidence="1">Uncharacterized protein</fullName>
    </submittedName>
</protein>
<sequence>MSSRRRVAHARRARPAARPVTSDDEQGHGIAMLPSKYALPCLAIPSESARRVLSSSAKQRRNTPIVEASVGAQADPLLQAASREPSRLLRLPIAANSMHELL</sequence>
<keyword evidence="2" id="KW-1185">Reference proteome</keyword>
<evidence type="ECO:0000313" key="2">
    <source>
        <dbReference type="Proteomes" id="UP001638806"/>
    </source>
</evidence>